<evidence type="ECO:0000259" key="6">
    <source>
        <dbReference type="Pfam" id="PF07980"/>
    </source>
</evidence>
<dbReference type="EMBL" id="JAKVQD010000004">
    <property type="protein sequence ID" value="MCH4553085.1"/>
    <property type="molecule type" value="Genomic_DNA"/>
</dbReference>
<comment type="subcellular location">
    <subcellularLocation>
        <location evidence="1">Cell outer membrane</location>
    </subcellularLocation>
</comment>
<dbReference type="InterPro" id="IPR033985">
    <property type="entry name" value="SusD-like_N"/>
</dbReference>
<proteinExistence type="inferred from homology"/>
<evidence type="ECO:0000259" key="7">
    <source>
        <dbReference type="Pfam" id="PF14322"/>
    </source>
</evidence>
<dbReference type="RefSeq" id="WP_240573535.1">
    <property type="nucleotide sequence ID" value="NZ_CP136709.1"/>
</dbReference>
<evidence type="ECO:0000313" key="8">
    <source>
        <dbReference type="EMBL" id="MCH4553085.1"/>
    </source>
</evidence>
<dbReference type="SUPFAM" id="SSF48452">
    <property type="entry name" value="TPR-like"/>
    <property type="match status" value="1"/>
</dbReference>
<evidence type="ECO:0000256" key="4">
    <source>
        <dbReference type="ARBA" id="ARBA00023136"/>
    </source>
</evidence>
<name>A0ABS9RJF8_9FLAO</name>
<dbReference type="Pfam" id="PF07980">
    <property type="entry name" value="SusD_RagB"/>
    <property type="match status" value="1"/>
</dbReference>
<evidence type="ECO:0000256" key="1">
    <source>
        <dbReference type="ARBA" id="ARBA00004442"/>
    </source>
</evidence>
<accession>A0ABS9RJF8</accession>
<dbReference type="InterPro" id="IPR011990">
    <property type="entry name" value="TPR-like_helical_dom_sf"/>
</dbReference>
<reference evidence="8" key="1">
    <citation type="submission" date="2022-02" db="EMBL/GenBank/DDBJ databases">
        <title>Aestuariibaculum sp., a marine bacterium isolated from sediment in Guangxi.</title>
        <authorList>
            <person name="Ying J."/>
        </authorList>
    </citation>
    <scope>NUCLEOTIDE SEQUENCE</scope>
    <source>
        <strain evidence="8">L182</strain>
    </source>
</reference>
<dbReference type="InterPro" id="IPR012944">
    <property type="entry name" value="SusD_RagB_dom"/>
</dbReference>
<evidence type="ECO:0000256" key="5">
    <source>
        <dbReference type="ARBA" id="ARBA00023237"/>
    </source>
</evidence>
<keyword evidence="3" id="KW-0732">Signal</keyword>
<comment type="similarity">
    <text evidence="2">Belongs to the SusD family.</text>
</comment>
<keyword evidence="4" id="KW-0472">Membrane</keyword>
<dbReference type="PROSITE" id="PS51257">
    <property type="entry name" value="PROKAR_LIPOPROTEIN"/>
    <property type="match status" value="1"/>
</dbReference>
<comment type="caution">
    <text evidence="8">The sequence shown here is derived from an EMBL/GenBank/DDBJ whole genome shotgun (WGS) entry which is preliminary data.</text>
</comment>
<evidence type="ECO:0000256" key="3">
    <source>
        <dbReference type="ARBA" id="ARBA00022729"/>
    </source>
</evidence>
<evidence type="ECO:0000256" key="2">
    <source>
        <dbReference type="ARBA" id="ARBA00006275"/>
    </source>
</evidence>
<dbReference type="Proteomes" id="UP001156141">
    <property type="component" value="Unassembled WGS sequence"/>
</dbReference>
<gene>
    <name evidence="8" type="ORF">MKW35_10665</name>
</gene>
<feature type="domain" description="RagB/SusD" evidence="6">
    <location>
        <begin position="300"/>
        <end position="594"/>
    </location>
</feature>
<feature type="domain" description="SusD-like N-terminal" evidence="7">
    <location>
        <begin position="23"/>
        <end position="222"/>
    </location>
</feature>
<keyword evidence="5" id="KW-0998">Cell outer membrane</keyword>
<dbReference type="Gene3D" id="1.25.40.390">
    <property type="match status" value="1"/>
</dbReference>
<keyword evidence="9" id="KW-1185">Reference proteome</keyword>
<sequence length="594" mass="67292">MNRIKNIYILLLILLITGCNDDFLEVAPLDRFSDSAVWSDPALITAYVDNIYMGQHHAFQTEMMSSLSDESMDVWDWEAKPILNSEISDSYLGVLSPWHWTGDYYNLTWNSLYKNIRACNLFFENIEKSGLEGDDIDKLKGEVHFLRGYFYGWLMSFYGGVPIIDKAYTPTDEFLVPRNTLEETVNFIVADCDAAAAMLPASGDKARATKGAALTLKSKILLYAASDLFASASWTNGYGNPELISYTSGSQMDRWKAAKDAAKAVINLGVYSLYGGTSFDSQEAATQNYINIFLNNGNEEDIFLSFFDHANNANNWDNPNVGLFNGPNGWENWGGNTPIGQLVDDYEMADGTYFDWSNPDQAAAPYENRDPRFYANILYDGAYWKPRPESTAGTDPTGRVQTGSYVQADGTTIPGLDTRQGPVQDWNGTYTGYYLRKFIDPAVNHTATNMQKYPWRQMRYAEVLLNYAEACIELGEEGEAKTYLNMIRNRAGMPDVPVSETGVDLMERYRNERRIELSYEQHRYFDIRRWMIAPDVITPAEGIKIVYPYGSSTPTYSVLDNVQGRAWNDNKSYFLPILLDELNRNNELIQNPGY</sequence>
<dbReference type="Pfam" id="PF14322">
    <property type="entry name" value="SusD-like_3"/>
    <property type="match status" value="1"/>
</dbReference>
<evidence type="ECO:0000313" key="9">
    <source>
        <dbReference type="Proteomes" id="UP001156141"/>
    </source>
</evidence>
<protein>
    <submittedName>
        <fullName evidence="8">RagB/SusD family nutrient uptake outer membrane protein</fullName>
    </submittedName>
</protein>
<organism evidence="8 9">
    <name type="scientific">Aestuariibaculum lutulentum</name>
    <dbReference type="NCBI Taxonomy" id="2920935"/>
    <lineage>
        <taxon>Bacteria</taxon>
        <taxon>Pseudomonadati</taxon>
        <taxon>Bacteroidota</taxon>
        <taxon>Flavobacteriia</taxon>
        <taxon>Flavobacteriales</taxon>
        <taxon>Flavobacteriaceae</taxon>
    </lineage>
</organism>